<protein>
    <submittedName>
        <fullName evidence="6">Hemolysin III family protein</fullName>
    </submittedName>
</protein>
<dbReference type="Proteomes" id="UP001321492">
    <property type="component" value="Unassembled WGS sequence"/>
</dbReference>
<proteinExistence type="predicted"/>
<feature type="transmembrane region" description="Helical" evidence="5">
    <location>
        <begin position="192"/>
        <end position="212"/>
    </location>
</feature>
<evidence type="ECO:0000256" key="4">
    <source>
        <dbReference type="ARBA" id="ARBA00023136"/>
    </source>
</evidence>
<keyword evidence="7" id="KW-1185">Reference proteome</keyword>
<evidence type="ECO:0000256" key="2">
    <source>
        <dbReference type="ARBA" id="ARBA00022692"/>
    </source>
</evidence>
<gene>
    <name evidence="6" type="ORF">QNA08_12675</name>
</gene>
<evidence type="ECO:0000256" key="1">
    <source>
        <dbReference type="ARBA" id="ARBA00004141"/>
    </source>
</evidence>
<feature type="transmembrane region" description="Helical" evidence="5">
    <location>
        <begin position="133"/>
        <end position="154"/>
    </location>
</feature>
<dbReference type="Pfam" id="PF03006">
    <property type="entry name" value="HlyIII"/>
    <property type="match status" value="1"/>
</dbReference>
<dbReference type="PANTHER" id="PTHR20855:SF3">
    <property type="entry name" value="LD03007P"/>
    <property type="match status" value="1"/>
</dbReference>
<evidence type="ECO:0000256" key="3">
    <source>
        <dbReference type="ARBA" id="ARBA00022989"/>
    </source>
</evidence>
<feature type="transmembrane region" description="Helical" evidence="5">
    <location>
        <begin position="47"/>
        <end position="67"/>
    </location>
</feature>
<reference evidence="6 7" key="1">
    <citation type="submission" date="2023-05" db="EMBL/GenBank/DDBJ databases">
        <title>Chelatococcus sp. nov., a moderately thermophilic bacterium isolated from hot spring microbial mat.</title>
        <authorList>
            <person name="Hu C.-J."/>
            <person name="Li W.-J."/>
        </authorList>
    </citation>
    <scope>NUCLEOTIDE SEQUENCE [LARGE SCALE GENOMIC DNA]</scope>
    <source>
        <strain evidence="6 7">SYSU G07232</strain>
    </source>
</reference>
<evidence type="ECO:0000256" key="5">
    <source>
        <dbReference type="SAM" id="Phobius"/>
    </source>
</evidence>
<evidence type="ECO:0000313" key="6">
    <source>
        <dbReference type="EMBL" id="MDJ1159091.1"/>
    </source>
</evidence>
<accession>A0ABT7AI81</accession>
<keyword evidence="2 5" id="KW-0812">Transmembrane</keyword>
<sequence length="213" mass="22423">MARAPSRGELIADGIVHGVGLVAALVGAGVLVTVAAMRGAYDLLPAVSIYVAGLVAMLGCSCAYNMTPPSRLKALLRRFDHAGIFLMIAGTYTPFTTRLLAGAWSVGLTSAVWTLAILGVLSKLVLPLRFDRLTVVAYLLLGWIVVVAIDPILAAASTTTLVLLAVGGLLYTVGIVFHLWQRLPFQTAIWHGFVVAAAAVHYAAVFLVVQIAD</sequence>
<comment type="caution">
    <text evidence="6">The sequence shown here is derived from an EMBL/GenBank/DDBJ whole genome shotgun (WGS) entry which is preliminary data.</text>
</comment>
<evidence type="ECO:0000313" key="7">
    <source>
        <dbReference type="Proteomes" id="UP001321492"/>
    </source>
</evidence>
<keyword evidence="3 5" id="KW-1133">Transmembrane helix</keyword>
<dbReference type="InterPro" id="IPR004254">
    <property type="entry name" value="AdipoR/HlyIII-related"/>
</dbReference>
<feature type="transmembrane region" description="Helical" evidence="5">
    <location>
        <begin position="160"/>
        <end position="180"/>
    </location>
</feature>
<dbReference type="PANTHER" id="PTHR20855">
    <property type="entry name" value="ADIPOR/PROGESTIN RECEPTOR-RELATED"/>
    <property type="match status" value="1"/>
</dbReference>
<comment type="subcellular location">
    <subcellularLocation>
        <location evidence="1">Membrane</location>
        <topology evidence="1">Multi-pass membrane protein</topology>
    </subcellularLocation>
</comment>
<feature type="transmembrane region" description="Helical" evidence="5">
    <location>
        <begin position="21"/>
        <end position="41"/>
    </location>
</feature>
<organism evidence="6 7">
    <name type="scientific">Chelatococcus albus</name>
    <dbReference type="NCBI Taxonomy" id="3047466"/>
    <lineage>
        <taxon>Bacteria</taxon>
        <taxon>Pseudomonadati</taxon>
        <taxon>Pseudomonadota</taxon>
        <taxon>Alphaproteobacteria</taxon>
        <taxon>Hyphomicrobiales</taxon>
        <taxon>Chelatococcaceae</taxon>
        <taxon>Chelatococcus</taxon>
    </lineage>
</organism>
<dbReference type="EMBL" id="JASJEV010000007">
    <property type="protein sequence ID" value="MDJ1159091.1"/>
    <property type="molecule type" value="Genomic_DNA"/>
</dbReference>
<keyword evidence="4 5" id="KW-0472">Membrane</keyword>
<feature type="transmembrane region" description="Helical" evidence="5">
    <location>
        <begin position="101"/>
        <end position="121"/>
    </location>
</feature>
<name>A0ABT7AI81_9HYPH</name>